<name>A0A0A9BJS1_ARUDO</name>
<sequence length="34" mass="4043">MGSHLQGQQWKICYVLERCLARRCAFEDTIPYLI</sequence>
<protein>
    <submittedName>
        <fullName evidence="1">Uncharacterized protein</fullName>
    </submittedName>
</protein>
<proteinExistence type="predicted"/>
<evidence type="ECO:0000313" key="1">
    <source>
        <dbReference type="EMBL" id="JAD61475.1"/>
    </source>
</evidence>
<reference evidence="1" key="1">
    <citation type="submission" date="2014-09" db="EMBL/GenBank/DDBJ databases">
        <authorList>
            <person name="Magalhaes I.L.F."/>
            <person name="Oliveira U."/>
            <person name="Santos F.R."/>
            <person name="Vidigal T.H.D.A."/>
            <person name="Brescovit A.D."/>
            <person name="Santos A.J."/>
        </authorList>
    </citation>
    <scope>NUCLEOTIDE SEQUENCE</scope>
    <source>
        <tissue evidence="1">Shoot tissue taken approximately 20 cm above the soil surface</tissue>
    </source>
</reference>
<reference evidence="1" key="2">
    <citation type="journal article" date="2015" name="Data Brief">
        <title>Shoot transcriptome of the giant reed, Arundo donax.</title>
        <authorList>
            <person name="Barrero R.A."/>
            <person name="Guerrero F.D."/>
            <person name="Moolhuijzen P."/>
            <person name="Goolsby J.A."/>
            <person name="Tidwell J."/>
            <person name="Bellgard S.E."/>
            <person name="Bellgard M.I."/>
        </authorList>
    </citation>
    <scope>NUCLEOTIDE SEQUENCE</scope>
    <source>
        <tissue evidence="1">Shoot tissue taken approximately 20 cm above the soil surface</tissue>
    </source>
</reference>
<organism evidence="1">
    <name type="scientific">Arundo donax</name>
    <name type="common">Giant reed</name>
    <name type="synonym">Donax arundinaceus</name>
    <dbReference type="NCBI Taxonomy" id="35708"/>
    <lineage>
        <taxon>Eukaryota</taxon>
        <taxon>Viridiplantae</taxon>
        <taxon>Streptophyta</taxon>
        <taxon>Embryophyta</taxon>
        <taxon>Tracheophyta</taxon>
        <taxon>Spermatophyta</taxon>
        <taxon>Magnoliopsida</taxon>
        <taxon>Liliopsida</taxon>
        <taxon>Poales</taxon>
        <taxon>Poaceae</taxon>
        <taxon>PACMAD clade</taxon>
        <taxon>Arundinoideae</taxon>
        <taxon>Arundineae</taxon>
        <taxon>Arundo</taxon>
    </lineage>
</organism>
<dbReference type="AlphaFoldDB" id="A0A0A9BJS1"/>
<dbReference type="EMBL" id="GBRH01236420">
    <property type="protein sequence ID" value="JAD61475.1"/>
    <property type="molecule type" value="Transcribed_RNA"/>
</dbReference>
<accession>A0A0A9BJS1</accession>